<proteinExistence type="predicted"/>
<accession>A0AA47MSX7</accession>
<dbReference type="InterPro" id="IPR012337">
    <property type="entry name" value="RNaseH-like_sf"/>
</dbReference>
<dbReference type="AlphaFoldDB" id="A0AA47MSX7"/>
<protein>
    <submittedName>
        <fullName evidence="1">General transcription factor II-I repeat domain-containing protein 2</fullName>
    </submittedName>
</protein>
<evidence type="ECO:0000313" key="1">
    <source>
        <dbReference type="EMBL" id="KAK0145575.1"/>
    </source>
</evidence>
<reference evidence="1" key="1">
    <citation type="journal article" date="2023" name="Front. Mar. Sci.">
        <title>A new Merluccius polli reference genome to investigate the effects of global change in West African waters.</title>
        <authorList>
            <person name="Mateo J.L."/>
            <person name="Blanco-Fernandez C."/>
            <person name="Garcia-Vazquez E."/>
            <person name="Machado-Schiaffino G."/>
        </authorList>
    </citation>
    <scope>NUCLEOTIDE SEQUENCE</scope>
    <source>
        <strain evidence="1">C29</strain>
        <tissue evidence="1">Fin</tissue>
    </source>
</reference>
<keyword evidence="2" id="KW-1185">Reference proteome</keyword>
<organism evidence="1 2">
    <name type="scientific">Merluccius polli</name>
    <name type="common">Benguela hake</name>
    <name type="synonym">Merluccius cadenati</name>
    <dbReference type="NCBI Taxonomy" id="89951"/>
    <lineage>
        <taxon>Eukaryota</taxon>
        <taxon>Metazoa</taxon>
        <taxon>Chordata</taxon>
        <taxon>Craniata</taxon>
        <taxon>Vertebrata</taxon>
        <taxon>Euteleostomi</taxon>
        <taxon>Actinopterygii</taxon>
        <taxon>Neopterygii</taxon>
        <taxon>Teleostei</taxon>
        <taxon>Neoteleostei</taxon>
        <taxon>Acanthomorphata</taxon>
        <taxon>Zeiogadaria</taxon>
        <taxon>Gadariae</taxon>
        <taxon>Gadiformes</taxon>
        <taxon>Gadoidei</taxon>
        <taxon>Merlucciidae</taxon>
        <taxon>Merluccius</taxon>
    </lineage>
</organism>
<dbReference type="Proteomes" id="UP001174136">
    <property type="component" value="Unassembled WGS sequence"/>
</dbReference>
<dbReference type="PANTHER" id="PTHR45913:SF9">
    <property type="entry name" value="GENERAL TRANSCRIPTION FACTOR II-I REPEAT DOMAIN-CONTAINING PROTEIN 2-LIKE-RELATED"/>
    <property type="match status" value="1"/>
</dbReference>
<dbReference type="PANTHER" id="PTHR45913">
    <property type="entry name" value="EPM2A-INTERACTING PROTEIN 1"/>
    <property type="match status" value="1"/>
</dbReference>
<dbReference type="SUPFAM" id="SSF53098">
    <property type="entry name" value="Ribonuclease H-like"/>
    <property type="match status" value="1"/>
</dbReference>
<evidence type="ECO:0000313" key="2">
    <source>
        <dbReference type="Proteomes" id="UP001174136"/>
    </source>
</evidence>
<comment type="caution">
    <text evidence="1">The sequence shown here is derived from an EMBL/GenBank/DDBJ whole genome shotgun (WGS) entry which is preliminary data.</text>
</comment>
<sequence length="573" mass="65653">MTNTDNSKKDGHYLVYQYFFVEFGGNAICLICKEKLAVLKEYNLKRQYATNHREQYEKYSGDDRKRRAEQLQRGLYVVSELIAKAGKPFTEGQFLKDCMLRVADILCPEKKSLFNTLSLSANTVAERINGLSGNIYEQLWDKAKSFTAFSVALDESTDATDNAQLAIFIRGVDDRFEVTEELLSKCPMHSHTKAKDIFQQLCDAMERLGLPWNRLLGINACITTDGAPSMTGKKNGLVALVQRTLAEENSDPVIALHCIIHQHALCSKCLTFQHVMSVIVKCVNYIRSRGLQHRQFRAFLEEIEASYGDVLYFTEVRWLSRGNVLKRFFELRAEVKRFMEDGRLDVPELDNPKWIMDLAFLVDITQQLNILNLKLQGPSQLITTAYESVKAFSSKLRLWKTQVSLAEEGTVFSGDEYVSAIENLQQEFDERFADFKAHRDTFQLFADPFSADVESVPSMLQTELIDLQCNSELKTKFRGTGKSRQDRRVPQRAASFIPRAVQSFQSCYVPFWEHIQYVCEKLFSTMNFNKSKYRTRLTDAHLEAVLRVSTATSIRVNTAQLCEQKRCQVSGKK</sequence>
<dbReference type="EMBL" id="JAOPHQ010002849">
    <property type="protein sequence ID" value="KAK0145575.1"/>
    <property type="molecule type" value="Genomic_DNA"/>
</dbReference>
<gene>
    <name evidence="1" type="ORF">N1851_015529</name>
</gene>
<name>A0AA47MSX7_MERPO</name>